<gene>
    <name evidence="3" type="ORF">HPBE_LOCUS4475</name>
</gene>
<proteinExistence type="inferred from homology"/>
<dbReference type="GO" id="GO:0000786">
    <property type="term" value="C:nucleosome"/>
    <property type="evidence" value="ECO:0007669"/>
    <property type="project" value="InterPro"/>
</dbReference>
<evidence type="ECO:0000313" key="4">
    <source>
        <dbReference type="Proteomes" id="UP000050761"/>
    </source>
</evidence>
<keyword evidence="4" id="KW-1185">Reference proteome</keyword>
<evidence type="ECO:0000313" key="5">
    <source>
        <dbReference type="WBParaSite" id="HPBE_0000447401-mRNA-1"/>
    </source>
</evidence>
<organism evidence="4 5">
    <name type="scientific">Heligmosomoides polygyrus</name>
    <name type="common">Parasitic roundworm</name>
    <dbReference type="NCBI Taxonomy" id="6339"/>
    <lineage>
        <taxon>Eukaryota</taxon>
        <taxon>Metazoa</taxon>
        <taxon>Ecdysozoa</taxon>
        <taxon>Nematoda</taxon>
        <taxon>Chromadorea</taxon>
        <taxon>Rhabditida</taxon>
        <taxon>Rhabditina</taxon>
        <taxon>Rhabditomorpha</taxon>
        <taxon>Strongyloidea</taxon>
        <taxon>Heligmosomidae</taxon>
        <taxon>Heligmosomoides</taxon>
    </lineage>
</organism>
<name>A0A183FDV6_HELPZ</name>
<dbReference type="GO" id="GO:0030527">
    <property type="term" value="F:structural constituent of chromatin"/>
    <property type="evidence" value="ECO:0007669"/>
    <property type="project" value="InterPro"/>
</dbReference>
<evidence type="ECO:0000313" key="3">
    <source>
        <dbReference type="EMBL" id="VDO61384.1"/>
    </source>
</evidence>
<sequence>MAGRLQNEAKKVAKSQKASRICTKKKKRHRNESYSFFFFRVLKQGIPRQRYLTMMNSFVYDVFESMAAEASRLVH</sequence>
<reference evidence="3 4" key="1">
    <citation type="submission" date="2018-11" db="EMBL/GenBank/DDBJ databases">
        <authorList>
            <consortium name="Pathogen Informatics"/>
        </authorList>
    </citation>
    <scope>NUCLEOTIDE SEQUENCE [LARGE SCALE GENOMIC DNA]</scope>
</reference>
<dbReference type="EMBL" id="UZAH01025320">
    <property type="protein sequence ID" value="VDO61384.1"/>
    <property type="molecule type" value="Genomic_DNA"/>
</dbReference>
<dbReference type="InterPro" id="IPR009072">
    <property type="entry name" value="Histone-fold"/>
</dbReference>
<accession>A0A183FDV6</accession>
<reference evidence="5" key="2">
    <citation type="submission" date="2019-09" db="UniProtKB">
        <authorList>
            <consortium name="WormBaseParasite"/>
        </authorList>
    </citation>
    <scope>IDENTIFICATION</scope>
</reference>
<dbReference type="GO" id="GO:0046982">
    <property type="term" value="F:protein heterodimerization activity"/>
    <property type="evidence" value="ECO:0007669"/>
    <property type="project" value="InterPro"/>
</dbReference>
<dbReference type="Proteomes" id="UP000050761">
    <property type="component" value="Unassembled WGS sequence"/>
</dbReference>
<accession>A0A3P7XSQ7</accession>
<dbReference type="WBParaSite" id="HPBE_0000447401-mRNA-1">
    <property type="protein sequence ID" value="HPBE_0000447401-mRNA-1"/>
    <property type="gene ID" value="HPBE_0000447401"/>
</dbReference>
<dbReference type="PANTHER" id="PTHR23428">
    <property type="entry name" value="HISTONE H2B"/>
    <property type="match status" value="1"/>
</dbReference>
<dbReference type="InterPro" id="IPR000558">
    <property type="entry name" value="Histone_H2B"/>
</dbReference>
<evidence type="ECO:0000256" key="2">
    <source>
        <dbReference type="SAM" id="MobiDB-lite"/>
    </source>
</evidence>
<dbReference type="AlphaFoldDB" id="A0A183FDV6"/>
<feature type="region of interest" description="Disordered" evidence="2">
    <location>
        <begin position="1"/>
        <end position="29"/>
    </location>
</feature>
<dbReference type="Gene3D" id="1.10.20.10">
    <property type="entry name" value="Histone, subunit A"/>
    <property type="match status" value="1"/>
</dbReference>
<dbReference type="SUPFAM" id="SSF47113">
    <property type="entry name" value="Histone-fold"/>
    <property type="match status" value="1"/>
</dbReference>
<protein>
    <submittedName>
        <fullName evidence="5">Histone domain-containing protein</fullName>
    </submittedName>
</protein>
<dbReference type="GO" id="GO:0003677">
    <property type="term" value="F:DNA binding"/>
    <property type="evidence" value="ECO:0007669"/>
    <property type="project" value="InterPro"/>
</dbReference>
<comment type="similarity">
    <text evidence="1">Belongs to the histone H2B family.</text>
</comment>
<evidence type="ECO:0000256" key="1">
    <source>
        <dbReference type="ARBA" id="ARBA00006846"/>
    </source>
</evidence>